<dbReference type="Gene3D" id="2.170.130.10">
    <property type="entry name" value="TonB-dependent receptor, plug domain"/>
    <property type="match status" value="1"/>
</dbReference>
<evidence type="ECO:0000256" key="10">
    <source>
        <dbReference type="ARBA" id="ARBA00023237"/>
    </source>
</evidence>
<dbReference type="SUPFAM" id="SSF49464">
    <property type="entry name" value="Carboxypeptidase regulatory domain-like"/>
    <property type="match status" value="1"/>
</dbReference>
<dbReference type="Pfam" id="PF00593">
    <property type="entry name" value="TonB_dep_Rec_b-barrel"/>
    <property type="match status" value="1"/>
</dbReference>
<keyword evidence="9 11" id="KW-0472">Membrane</keyword>
<keyword evidence="13" id="KW-0732">Signal</keyword>
<keyword evidence="8 12" id="KW-0798">TonB box</keyword>
<dbReference type="InterPro" id="IPR039426">
    <property type="entry name" value="TonB-dep_rcpt-like"/>
</dbReference>
<evidence type="ECO:0000256" key="5">
    <source>
        <dbReference type="ARBA" id="ARBA00022692"/>
    </source>
</evidence>
<evidence type="ECO:0000256" key="13">
    <source>
        <dbReference type="SAM" id="SignalP"/>
    </source>
</evidence>
<comment type="similarity">
    <text evidence="11 12">Belongs to the TonB-dependent receptor family.</text>
</comment>
<dbReference type="GO" id="GO:0009279">
    <property type="term" value="C:cell outer membrane"/>
    <property type="evidence" value="ECO:0007669"/>
    <property type="project" value="UniProtKB-SubCell"/>
</dbReference>
<dbReference type="PANTHER" id="PTHR32552">
    <property type="entry name" value="FERRICHROME IRON RECEPTOR-RELATED"/>
    <property type="match status" value="1"/>
</dbReference>
<dbReference type="InterPro" id="IPR012910">
    <property type="entry name" value="Plug_dom"/>
</dbReference>
<evidence type="ECO:0000256" key="1">
    <source>
        <dbReference type="ARBA" id="ARBA00004571"/>
    </source>
</evidence>
<keyword evidence="10 11" id="KW-0998">Cell outer membrane</keyword>
<dbReference type="Pfam" id="PF13715">
    <property type="entry name" value="CarbopepD_reg_2"/>
    <property type="match status" value="1"/>
</dbReference>
<keyword evidence="17" id="KW-1185">Reference proteome</keyword>
<evidence type="ECO:0000256" key="6">
    <source>
        <dbReference type="ARBA" id="ARBA00023004"/>
    </source>
</evidence>
<dbReference type="KEGG" id="fln:FLA_4397"/>
<keyword evidence="16" id="KW-0675">Receptor</keyword>
<dbReference type="PROSITE" id="PS52016">
    <property type="entry name" value="TONB_DEPENDENT_REC_3"/>
    <property type="match status" value="1"/>
</dbReference>
<evidence type="ECO:0000256" key="7">
    <source>
        <dbReference type="ARBA" id="ARBA00023065"/>
    </source>
</evidence>
<evidence type="ECO:0000256" key="2">
    <source>
        <dbReference type="ARBA" id="ARBA00022448"/>
    </source>
</evidence>
<dbReference type="InterPro" id="IPR008969">
    <property type="entry name" value="CarboxyPept-like_regulatory"/>
</dbReference>
<organism evidence="16 17">
    <name type="scientific">Filimonas lacunae</name>
    <dbReference type="NCBI Taxonomy" id="477680"/>
    <lineage>
        <taxon>Bacteria</taxon>
        <taxon>Pseudomonadati</taxon>
        <taxon>Bacteroidota</taxon>
        <taxon>Chitinophagia</taxon>
        <taxon>Chitinophagales</taxon>
        <taxon>Chitinophagaceae</taxon>
        <taxon>Filimonas</taxon>
    </lineage>
</organism>
<dbReference type="SUPFAM" id="SSF56935">
    <property type="entry name" value="Porins"/>
    <property type="match status" value="1"/>
</dbReference>
<dbReference type="PANTHER" id="PTHR32552:SF81">
    <property type="entry name" value="TONB-DEPENDENT OUTER MEMBRANE RECEPTOR"/>
    <property type="match status" value="1"/>
</dbReference>
<feature type="signal peptide" evidence="13">
    <location>
        <begin position="1"/>
        <end position="21"/>
    </location>
</feature>
<keyword evidence="5 11" id="KW-0812">Transmembrane</keyword>
<evidence type="ECO:0000256" key="12">
    <source>
        <dbReference type="RuleBase" id="RU003357"/>
    </source>
</evidence>
<dbReference type="RefSeq" id="WP_076382232.1">
    <property type="nucleotide sequence ID" value="NZ_AP017422.1"/>
</dbReference>
<gene>
    <name evidence="16" type="ORF">SAMN05421788_112168</name>
</gene>
<feature type="domain" description="TonB-dependent receptor plug" evidence="15">
    <location>
        <begin position="113"/>
        <end position="219"/>
    </location>
</feature>
<comment type="subcellular location">
    <subcellularLocation>
        <location evidence="1 11">Cell outer membrane</location>
        <topology evidence="1 11">Multi-pass membrane protein</topology>
    </subcellularLocation>
</comment>
<dbReference type="STRING" id="477680.SAMN05421788_112168"/>
<evidence type="ECO:0000313" key="16">
    <source>
        <dbReference type="EMBL" id="SIT33457.1"/>
    </source>
</evidence>
<protein>
    <submittedName>
        <fullName evidence="16">Outer membrane receptor proteins, mostly Fe transport</fullName>
    </submittedName>
</protein>
<dbReference type="AlphaFoldDB" id="A0A173MLT5"/>
<dbReference type="InterPro" id="IPR036942">
    <property type="entry name" value="Beta-barrel_TonB_sf"/>
</dbReference>
<evidence type="ECO:0000313" key="17">
    <source>
        <dbReference type="Proteomes" id="UP000186917"/>
    </source>
</evidence>
<dbReference type="EMBL" id="FTOR01000012">
    <property type="protein sequence ID" value="SIT33457.1"/>
    <property type="molecule type" value="Genomic_DNA"/>
</dbReference>
<proteinExistence type="inferred from homology"/>
<sequence>MKKILAFVCTIFLFAYGHAQKAGMFTGKVYDALSKEPVAGAVITGVDTQTVITDVNGSFTIYTNGTTLTVSCMGFEKRTINAGNTSLAVALKPSDKQLQQVVVSANRTAEKRNEVPVAIAVISKQTIEDTKAQRLDQLLNKVSGVFMVNLGNEQHEMSIRQPMTTKSVFLYMEDGIPIRTTGVYNHNALLEMNMAAAKSIEVIKGPSSALYGAEAIAGAVNIITQSAPAYTAGTVSAQMNNKGYKRTDAQIGTSIGKWGIMASGYYANRTDGPIEFSNFHKSIVSLRTDYRASDKLTWANTFTYMDYNSDMTGTLDSIKFAQKNLSSQQSFTYRKVYALRYKSMLNYQWKQGSASNVSFLFRDNSVKQNPSYSIGTTTDATRFRGQINENAFRTFALFLQHTQQFHWLHSKLIAGASVDVSPQRYKAQFISIHKDVASGKYDSYSTNTPDSLLSNYTTGITNYAAYVDYEVSPMRNVKLVGAVRYDAFRYNYTNKLPVSTTSGAASTINNYSRIAPKLGVTYNTRYIGFYGNYSQGYVPPQLTELYSGTVNAPYLQPQTFYNYEVGGWISLLGNKLYADWSVYLMNGSNEIISVKQPDNTYVNQNTGKTRHKGIEYGITYRPVADVAVRLSATNAKHTFVENVVKGVDYSGKEMSAAPRFTGNAEITYKPHFIRGLRISAEWQHQGKYFMDDLNKTTYTGFDVINVRAGYLIGRMEFWVNALNVANKYYSTFASKNAASSGTAAYSYNLGDPREITVGIACRFGKK</sequence>
<dbReference type="Pfam" id="PF07715">
    <property type="entry name" value="Plug"/>
    <property type="match status" value="1"/>
</dbReference>
<dbReference type="Gene3D" id="2.60.40.1120">
    <property type="entry name" value="Carboxypeptidase-like, regulatory domain"/>
    <property type="match status" value="1"/>
</dbReference>
<keyword evidence="3 11" id="KW-1134">Transmembrane beta strand</keyword>
<dbReference type="Gene3D" id="2.40.170.20">
    <property type="entry name" value="TonB-dependent receptor, beta-barrel domain"/>
    <property type="match status" value="1"/>
</dbReference>
<reference evidence="17" key="1">
    <citation type="submission" date="2017-01" db="EMBL/GenBank/DDBJ databases">
        <authorList>
            <person name="Varghese N."/>
            <person name="Submissions S."/>
        </authorList>
    </citation>
    <scope>NUCLEOTIDE SEQUENCE [LARGE SCALE GENOMIC DNA]</scope>
    <source>
        <strain evidence="17">DSM 21054</strain>
    </source>
</reference>
<dbReference type="InterPro" id="IPR000531">
    <property type="entry name" value="Beta-barrel_TonB"/>
</dbReference>
<dbReference type="InterPro" id="IPR037066">
    <property type="entry name" value="Plug_dom_sf"/>
</dbReference>
<keyword evidence="6" id="KW-0408">Iron</keyword>
<evidence type="ECO:0000256" key="3">
    <source>
        <dbReference type="ARBA" id="ARBA00022452"/>
    </source>
</evidence>
<dbReference type="Proteomes" id="UP000186917">
    <property type="component" value="Unassembled WGS sequence"/>
</dbReference>
<dbReference type="GO" id="GO:0006826">
    <property type="term" value="P:iron ion transport"/>
    <property type="evidence" value="ECO:0007669"/>
    <property type="project" value="UniProtKB-KW"/>
</dbReference>
<keyword evidence="7" id="KW-0406">Ion transport</keyword>
<evidence type="ECO:0000256" key="11">
    <source>
        <dbReference type="PROSITE-ProRule" id="PRU01360"/>
    </source>
</evidence>
<evidence type="ECO:0000256" key="9">
    <source>
        <dbReference type="ARBA" id="ARBA00023136"/>
    </source>
</evidence>
<evidence type="ECO:0000256" key="4">
    <source>
        <dbReference type="ARBA" id="ARBA00022496"/>
    </source>
</evidence>
<feature type="chain" id="PRO_5030023146" evidence="13">
    <location>
        <begin position="22"/>
        <end position="766"/>
    </location>
</feature>
<evidence type="ECO:0000259" key="15">
    <source>
        <dbReference type="Pfam" id="PF07715"/>
    </source>
</evidence>
<accession>A0A173MLT5</accession>
<feature type="domain" description="TonB-dependent receptor-like beta-barrel" evidence="14">
    <location>
        <begin position="293"/>
        <end position="713"/>
    </location>
</feature>
<name>A0A173MLT5_9BACT</name>
<keyword evidence="4" id="KW-0410">Iron transport</keyword>
<keyword evidence="2 11" id="KW-0813">Transport</keyword>
<evidence type="ECO:0000259" key="14">
    <source>
        <dbReference type="Pfam" id="PF00593"/>
    </source>
</evidence>
<evidence type="ECO:0000256" key="8">
    <source>
        <dbReference type="ARBA" id="ARBA00023077"/>
    </source>
</evidence>